<organism evidence="2">
    <name type="scientific">Siphoviridae sp. ct87j35</name>
    <dbReference type="NCBI Taxonomy" id="2825356"/>
    <lineage>
        <taxon>Viruses</taxon>
        <taxon>Duplodnaviria</taxon>
        <taxon>Heunggongvirae</taxon>
        <taxon>Uroviricota</taxon>
        <taxon>Caudoviricetes</taxon>
    </lineage>
</organism>
<reference evidence="2" key="1">
    <citation type="journal article" date="2021" name="Proc. Natl. Acad. Sci. U.S.A.">
        <title>A Catalog of Tens of Thousands of Viruses from Human Metagenomes Reveals Hidden Associations with Chronic Diseases.</title>
        <authorList>
            <person name="Tisza M.J."/>
            <person name="Buck C.B."/>
        </authorList>
    </citation>
    <scope>NUCLEOTIDE SEQUENCE</scope>
    <source>
        <strain evidence="2">Ct87j35</strain>
    </source>
</reference>
<name>A0A8S5V4N8_9CAUD</name>
<evidence type="ECO:0000256" key="1">
    <source>
        <dbReference type="SAM" id="MobiDB-lite"/>
    </source>
</evidence>
<dbReference type="EMBL" id="BK016196">
    <property type="protein sequence ID" value="DAG01669.1"/>
    <property type="molecule type" value="Genomic_DNA"/>
</dbReference>
<protein>
    <submittedName>
        <fullName evidence="2">Uncharacterized protein</fullName>
    </submittedName>
</protein>
<evidence type="ECO:0000313" key="2">
    <source>
        <dbReference type="EMBL" id="DAG01669.1"/>
    </source>
</evidence>
<sequence>MKKRIIGLLVGAMLIGSVSPVYASELTNQVEDTVESSQVDNDDSENVDNLYTGYEEFKTPKTMYIKNGWGSKVYKDVNGTDGKLVKTSGYKDGNKVSVIGQGVYGQIMYYLFSGSNDNKYMVAKAGLQSNKPVVIKKYKKSKKLYVKKATKAYKVTSTGKLKVAKSLKKSAKVTVVGTSTVKKVKYYAIKSGKSTMLVKQSLLSKTKPKTAKPSSKPSTNNSNKPSKSKYNYTYNDKGQKVVTQDNGVPSNAANYAWDDFIRCKMPGVKPHHGDKCIGYKMVDGKKKNIYYNKRDNQCYFIAANGMESDVMHKGVWDHMTDEDWETPGFE</sequence>
<feature type="region of interest" description="Disordered" evidence="1">
    <location>
        <begin position="202"/>
        <end position="233"/>
    </location>
</feature>
<proteinExistence type="predicted"/>
<accession>A0A8S5V4N8</accession>